<proteinExistence type="predicted"/>
<name>E0XUA3_9DELT</name>
<dbReference type="AlphaFoldDB" id="E0XUA3"/>
<accession>E0XUA3</accession>
<dbReference type="EMBL" id="GU474879">
    <property type="protein sequence ID" value="ADI17994.1"/>
    <property type="molecule type" value="Genomic_DNA"/>
</dbReference>
<organism evidence="1">
    <name type="scientific">uncultured delta proteobacterium HF0200_19J16</name>
    <dbReference type="NCBI Taxonomy" id="710831"/>
    <lineage>
        <taxon>Bacteria</taxon>
        <taxon>Deltaproteobacteria</taxon>
        <taxon>environmental samples</taxon>
    </lineage>
</organism>
<evidence type="ECO:0000313" key="1">
    <source>
        <dbReference type="EMBL" id="ADI17994.1"/>
    </source>
</evidence>
<sequence length="46" mass="5396">MLRGQFFGIPLRLNEQSVTKLFNNNFQSQILAFGRKNGRQKGWNKL</sequence>
<reference evidence="1" key="1">
    <citation type="journal article" date="2011" name="Environ. Microbiol.">
        <title>Time-series analyses of Monterey Bay coastal microbial picoplankton using a 'genome proxy' microarray.</title>
        <authorList>
            <person name="Rich V.I."/>
            <person name="Pham V.D."/>
            <person name="Eppley J."/>
            <person name="Shi Y."/>
            <person name="DeLong E.F."/>
        </authorList>
    </citation>
    <scope>NUCLEOTIDE SEQUENCE</scope>
</reference>
<protein>
    <submittedName>
        <fullName evidence="1">Uncharacterized protein</fullName>
    </submittedName>
</protein>